<dbReference type="Proteomes" id="UP001056890">
    <property type="component" value="Chromosome"/>
</dbReference>
<organism evidence="1 2">
    <name type="scientific">Aeromonas encheleia</name>
    <dbReference type="NCBI Taxonomy" id="73010"/>
    <lineage>
        <taxon>Bacteria</taxon>
        <taxon>Pseudomonadati</taxon>
        <taxon>Pseudomonadota</taxon>
        <taxon>Gammaproteobacteria</taxon>
        <taxon>Aeromonadales</taxon>
        <taxon>Aeromonadaceae</taxon>
        <taxon>Aeromonas</taxon>
    </lineage>
</organism>
<dbReference type="RefSeq" id="WP_252996275.1">
    <property type="nucleotide sequence ID" value="NZ_CP099717.1"/>
</dbReference>
<accession>A0AAE9MK99</accession>
<dbReference type="Pfam" id="PF11197">
    <property type="entry name" value="DUF2835"/>
    <property type="match status" value="1"/>
</dbReference>
<proteinExistence type="predicted"/>
<keyword evidence="2" id="KW-1185">Reference proteome</keyword>
<gene>
    <name evidence="1" type="ORF">NHF51_09620</name>
</gene>
<sequence>MRQYTFRLALSHEEIMLMYRGHARRLVVRTEQGLTLELGLDKIRPFVALSGVYGYFSLQTQDDHRFISLKRIS</sequence>
<evidence type="ECO:0000313" key="2">
    <source>
        <dbReference type="Proteomes" id="UP001056890"/>
    </source>
</evidence>
<evidence type="ECO:0000313" key="1">
    <source>
        <dbReference type="EMBL" id="USV59366.1"/>
    </source>
</evidence>
<dbReference type="InterPro" id="IPR021363">
    <property type="entry name" value="DUF2835"/>
</dbReference>
<dbReference type="AlphaFoldDB" id="A0AAE9MK99"/>
<reference evidence="1" key="1">
    <citation type="submission" date="2022-06" db="EMBL/GenBank/DDBJ databases">
        <title>Complete Genome of Aeromonas sp. Strain SOD01 Isolated from an Urban Freshwater Stream.</title>
        <authorList>
            <person name="Williams L.E."/>
            <person name="Brysgel T."/>
            <person name="Capestro E.M."/>
            <person name="Foltz G.V."/>
            <person name="Gardner A.E."/>
            <person name="Ingrassia J."/>
            <person name="Peterson E."/>
            <person name="Arruda J."/>
            <person name="Flaherty I."/>
            <person name="Hunt M."/>
            <person name="Pappas G."/>
            <person name="Ramsaran S."/>
            <person name="Rocha M."/>
        </authorList>
    </citation>
    <scope>NUCLEOTIDE SEQUENCE</scope>
    <source>
        <strain evidence="1">SOD01</strain>
    </source>
</reference>
<dbReference type="EMBL" id="CP099717">
    <property type="protein sequence ID" value="USV59366.1"/>
    <property type="molecule type" value="Genomic_DNA"/>
</dbReference>
<protein>
    <submittedName>
        <fullName evidence="1">DUF2835 domain-containing protein</fullName>
    </submittedName>
</protein>
<name>A0AAE9MK99_9GAMM</name>